<name>A0ABR6VGM1_9FIRM</name>
<dbReference type="SUPFAM" id="SSF51735">
    <property type="entry name" value="NAD(P)-binding Rossmann-fold domains"/>
    <property type="match status" value="1"/>
</dbReference>
<evidence type="ECO:0000256" key="2">
    <source>
        <dbReference type="ARBA" id="ARBA00048615"/>
    </source>
</evidence>
<dbReference type="InterPro" id="IPR013131">
    <property type="entry name" value="Mannitol_DH_N"/>
</dbReference>
<dbReference type="InterPro" id="IPR050988">
    <property type="entry name" value="Mannitol_DH/Oxidoreductase"/>
</dbReference>
<dbReference type="EMBL" id="JACOGK010000007">
    <property type="protein sequence ID" value="MBC3536293.1"/>
    <property type="molecule type" value="Genomic_DNA"/>
</dbReference>
<gene>
    <name evidence="5" type="ORF">H8J70_03380</name>
</gene>
<keyword evidence="1" id="KW-0560">Oxidoreductase</keyword>
<accession>A0ABR6VGM1</accession>
<protein>
    <submittedName>
        <fullName evidence="5">Mannitol dehydrogenase family protein</fullName>
    </submittedName>
</protein>
<dbReference type="Gene3D" id="1.10.1040.10">
    <property type="entry name" value="N-(1-d-carboxylethyl)-l-norvaline Dehydrogenase, domain 2"/>
    <property type="match status" value="1"/>
</dbReference>
<dbReference type="PANTHER" id="PTHR43362">
    <property type="entry name" value="MANNITOL DEHYDROGENASE DSF1-RELATED"/>
    <property type="match status" value="1"/>
</dbReference>
<feature type="domain" description="Mannitol dehydrogenase N-terminal" evidence="3">
    <location>
        <begin position="42"/>
        <end position="274"/>
    </location>
</feature>
<dbReference type="InterPro" id="IPR036291">
    <property type="entry name" value="NAD(P)-bd_dom_sf"/>
</dbReference>
<dbReference type="Proteomes" id="UP000606870">
    <property type="component" value="Unassembled WGS sequence"/>
</dbReference>
<evidence type="ECO:0000256" key="1">
    <source>
        <dbReference type="ARBA" id="ARBA00023002"/>
    </source>
</evidence>
<dbReference type="Gene3D" id="3.40.50.720">
    <property type="entry name" value="NAD(P)-binding Rossmann-like Domain"/>
    <property type="match status" value="1"/>
</dbReference>
<keyword evidence="6" id="KW-1185">Reference proteome</keyword>
<comment type="catalytic activity">
    <reaction evidence="2">
        <text>D-mannitol 1-phosphate + NAD(+) = beta-D-fructose 6-phosphate + NADH + H(+)</text>
        <dbReference type="Rhea" id="RHEA:19661"/>
        <dbReference type="ChEBI" id="CHEBI:15378"/>
        <dbReference type="ChEBI" id="CHEBI:57540"/>
        <dbReference type="ChEBI" id="CHEBI:57634"/>
        <dbReference type="ChEBI" id="CHEBI:57945"/>
        <dbReference type="ChEBI" id="CHEBI:61381"/>
        <dbReference type="EC" id="1.1.1.17"/>
    </reaction>
</comment>
<dbReference type="PANTHER" id="PTHR43362:SF1">
    <property type="entry name" value="MANNITOL DEHYDROGENASE 2-RELATED"/>
    <property type="match status" value="1"/>
</dbReference>
<dbReference type="Pfam" id="PF08125">
    <property type="entry name" value="Mannitol_dh_C"/>
    <property type="match status" value="1"/>
</dbReference>
<sequence>MLRLKRSAVRMQRDAWQEKGFTLYQFDDQAVREETLARPQWLHIGCGNLFRSYVAVLQQRLLNQGLAKTGIIAATTHNAAVIDDVYTPYDNLFINVIMEKDGPYKTEVIGSVAEAVAVKRERTADWQRLLQIFTAPTLQLVSFTITEKGYNLTGFDGAYLDDVRADLANGPAKTVSSMGMLASLAYARYQAGAVPTAFVSMDNCSHNGDRVRKAFLTFAETWAKQGQVEAGFVSYVTDTLSFPYSMIDKIVPSPSVTVQEELRHKDVADMDFIQAGHSTYALFANAAPQEYLVIEDSFPNGRPPLEKAGVIFTDRETVNQCERMKVGTCLNPLHTALAVYGCLLGYVKIADEIQDPQLRGLAEKIGYDEGLPVVADPGVIHPKDFLKEFLEERLPNQNVPDTPQRIATDTSQKVGVRYGGTLQAYGQKAKDLKYIPLAIAGWCRYLLGIDDQGNAFKPSPDPLLADLQHVLAPVKLGQPDTATGVLQPILSHTSIWGGLDLTALGLEPVVETYFKELIAGPGAVREVLIKYVGGSIK</sequence>
<evidence type="ECO:0000313" key="5">
    <source>
        <dbReference type="EMBL" id="MBC3536293.1"/>
    </source>
</evidence>
<dbReference type="SUPFAM" id="SSF48179">
    <property type="entry name" value="6-phosphogluconate dehydrogenase C-terminal domain-like"/>
    <property type="match status" value="1"/>
</dbReference>
<evidence type="ECO:0000259" key="4">
    <source>
        <dbReference type="Pfam" id="PF08125"/>
    </source>
</evidence>
<dbReference type="Pfam" id="PF01232">
    <property type="entry name" value="Mannitol_dh"/>
    <property type="match status" value="1"/>
</dbReference>
<feature type="domain" description="Mannitol dehydrogenase C-terminal" evidence="4">
    <location>
        <begin position="319"/>
        <end position="500"/>
    </location>
</feature>
<dbReference type="InterPro" id="IPR008927">
    <property type="entry name" value="6-PGluconate_DH-like_C_sf"/>
</dbReference>
<dbReference type="InterPro" id="IPR013118">
    <property type="entry name" value="Mannitol_DH_C"/>
</dbReference>
<evidence type="ECO:0000313" key="6">
    <source>
        <dbReference type="Proteomes" id="UP000606870"/>
    </source>
</evidence>
<comment type="caution">
    <text evidence="5">The sequence shown here is derived from an EMBL/GenBank/DDBJ whole genome shotgun (WGS) entry which is preliminary data.</text>
</comment>
<reference evidence="5 6" key="1">
    <citation type="submission" date="2020-08" db="EMBL/GenBank/DDBJ databases">
        <authorList>
            <person name="Liu C."/>
            <person name="Sun Q."/>
        </authorList>
    </citation>
    <scope>NUCLEOTIDE SEQUENCE [LARGE SCALE GENOMIC DNA]</scope>
    <source>
        <strain evidence="5 6">NSJ-59</strain>
    </source>
</reference>
<organism evidence="5 6">
    <name type="scientific">Megasphaera hominis</name>
    <dbReference type="NCBI Taxonomy" id="159836"/>
    <lineage>
        <taxon>Bacteria</taxon>
        <taxon>Bacillati</taxon>
        <taxon>Bacillota</taxon>
        <taxon>Negativicutes</taxon>
        <taxon>Veillonellales</taxon>
        <taxon>Veillonellaceae</taxon>
        <taxon>Megasphaera</taxon>
    </lineage>
</organism>
<dbReference type="InterPro" id="IPR013328">
    <property type="entry name" value="6PGD_dom2"/>
</dbReference>
<evidence type="ECO:0000259" key="3">
    <source>
        <dbReference type="Pfam" id="PF01232"/>
    </source>
</evidence>
<proteinExistence type="predicted"/>